<dbReference type="InterPro" id="IPR018496">
    <property type="entry name" value="PsdUridine_synth_RsuA/RluB_CS"/>
</dbReference>
<dbReference type="PANTHER" id="PTHR47683:SF2">
    <property type="entry name" value="RNA-BINDING S4 DOMAIN-CONTAINING PROTEIN"/>
    <property type="match status" value="1"/>
</dbReference>
<dbReference type="PROSITE" id="PS01149">
    <property type="entry name" value="PSI_RSU"/>
    <property type="match status" value="1"/>
</dbReference>
<accession>A0A1J5PMB7</accession>
<dbReference type="GO" id="GO:0160136">
    <property type="term" value="F:16S rRNA pseudouridine(516) synthase activity"/>
    <property type="evidence" value="ECO:0007669"/>
    <property type="project" value="UniProtKB-EC"/>
</dbReference>
<evidence type="ECO:0000259" key="3">
    <source>
        <dbReference type="Pfam" id="PF00849"/>
    </source>
</evidence>
<dbReference type="AlphaFoldDB" id="A0A1J5PMB7"/>
<reference evidence="4" key="1">
    <citation type="submission" date="2016-10" db="EMBL/GenBank/DDBJ databases">
        <title>Sequence of Gallionella enrichment culture.</title>
        <authorList>
            <person name="Poehlein A."/>
            <person name="Muehling M."/>
            <person name="Daniel R."/>
        </authorList>
    </citation>
    <scope>NUCLEOTIDE SEQUENCE</scope>
</reference>
<dbReference type="Pfam" id="PF00849">
    <property type="entry name" value="PseudoU_synth_2"/>
    <property type="match status" value="1"/>
</dbReference>
<dbReference type="GO" id="GO:0001522">
    <property type="term" value="P:pseudouridine synthesis"/>
    <property type="evidence" value="ECO:0007669"/>
    <property type="project" value="InterPro"/>
</dbReference>
<evidence type="ECO:0000256" key="2">
    <source>
        <dbReference type="ARBA" id="ARBA00023235"/>
    </source>
</evidence>
<keyword evidence="2 4" id="KW-0413">Isomerase</keyword>
<gene>
    <name evidence="4" type="primary">rsuA_8</name>
    <name evidence="4" type="ORF">GALL_456750</name>
</gene>
<dbReference type="Gene3D" id="3.10.290.10">
    <property type="entry name" value="RNA-binding S4 domain"/>
    <property type="match status" value="1"/>
</dbReference>
<dbReference type="InterPro" id="IPR020094">
    <property type="entry name" value="TruA/RsuA/RluB/E/F_N"/>
</dbReference>
<dbReference type="SUPFAM" id="SSF55120">
    <property type="entry name" value="Pseudouridine synthase"/>
    <property type="match status" value="1"/>
</dbReference>
<dbReference type="InterPro" id="IPR036986">
    <property type="entry name" value="S4_RNA-bd_sf"/>
</dbReference>
<dbReference type="Gene3D" id="3.30.70.580">
    <property type="entry name" value="Pseudouridine synthase I, catalytic domain, N-terminal subdomain"/>
    <property type="match status" value="1"/>
</dbReference>
<dbReference type="EC" id="5.4.99.19" evidence="4"/>
<sequence length="232" mass="25245">MRLIKLIANLGYGSQKEVRAMLKAGRVRSLSGETLSENSSAAHAGILLDGQPLDPPAGLVLMLHKPEGYTCSTSDPGRVVYELLPRRFALRKPGLSPVGRLDRETSGLLLLTDDGAILHRIISPRSAIPKTYRAHLDRPLRGDEAAVFASGGLLLRSDPKPLLPTTLTVIDDHTALVTVVEGRYHQIRRMFAAVGNHVTALHRLRIGTLELGDLAPGDWRPLDPQTLAGLWD</sequence>
<dbReference type="GO" id="GO:0003723">
    <property type="term" value="F:RNA binding"/>
    <property type="evidence" value="ECO:0007669"/>
    <property type="project" value="InterPro"/>
</dbReference>
<dbReference type="EMBL" id="MLJW01003165">
    <property type="protein sequence ID" value="OIQ72694.1"/>
    <property type="molecule type" value="Genomic_DNA"/>
</dbReference>
<organism evidence="4">
    <name type="scientific">mine drainage metagenome</name>
    <dbReference type="NCBI Taxonomy" id="410659"/>
    <lineage>
        <taxon>unclassified sequences</taxon>
        <taxon>metagenomes</taxon>
        <taxon>ecological metagenomes</taxon>
    </lineage>
</organism>
<dbReference type="Gene3D" id="3.30.70.1560">
    <property type="entry name" value="Alpha-L RNA-binding motif"/>
    <property type="match status" value="1"/>
</dbReference>
<proteinExistence type="inferred from homology"/>
<comment type="caution">
    <text evidence="4">The sequence shown here is derived from an EMBL/GenBank/DDBJ whole genome shotgun (WGS) entry which is preliminary data.</text>
</comment>
<dbReference type="PROSITE" id="PS50889">
    <property type="entry name" value="S4"/>
    <property type="match status" value="1"/>
</dbReference>
<name>A0A1J5PMB7_9ZZZZ</name>
<dbReference type="CDD" id="cd02553">
    <property type="entry name" value="PseudoU_synth_RsuA"/>
    <property type="match status" value="1"/>
</dbReference>
<dbReference type="InterPro" id="IPR050343">
    <property type="entry name" value="RsuA_PseudoU_synthase"/>
</dbReference>
<dbReference type="PANTHER" id="PTHR47683">
    <property type="entry name" value="PSEUDOURIDINE SYNTHASE FAMILY PROTEIN-RELATED"/>
    <property type="match status" value="1"/>
</dbReference>
<dbReference type="GO" id="GO:0006364">
    <property type="term" value="P:rRNA processing"/>
    <property type="evidence" value="ECO:0007669"/>
    <property type="project" value="UniProtKB-ARBA"/>
</dbReference>
<comment type="similarity">
    <text evidence="1">Belongs to the pseudouridine synthase RsuA family.</text>
</comment>
<dbReference type="InterPro" id="IPR042092">
    <property type="entry name" value="PsdUridine_s_RsuA/RluB/E/F_cat"/>
</dbReference>
<dbReference type="InterPro" id="IPR006145">
    <property type="entry name" value="PsdUridine_synth_RsuA/RluA"/>
</dbReference>
<dbReference type="InterPro" id="IPR020103">
    <property type="entry name" value="PsdUridine_synth_cat_dom_sf"/>
</dbReference>
<feature type="domain" description="Pseudouridine synthase RsuA/RluA-like" evidence="3">
    <location>
        <begin position="60"/>
        <end position="193"/>
    </location>
</feature>
<dbReference type="NCBIfam" id="TIGR00093">
    <property type="entry name" value="pseudouridine synthase"/>
    <property type="match status" value="1"/>
</dbReference>
<evidence type="ECO:0000256" key="1">
    <source>
        <dbReference type="ARBA" id="ARBA00008348"/>
    </source>
</evidence>
<protein>
    <submittedName>
        <fullName evidence="4">Ribosomal small subunit pseudouridine synthase A</fullName>
        <ecNumber evidence="4">5.4.99.19</ecNumber>
    </submittedName>
</protein>
<dbReference type="InterPro" id="IPR000748">
    <property type="entry name" value="PsdUridine_synth_RsuA/RluB/E/F"/>
</dbReference>
<evidence type="ECO:0000313" key="4">
    <source>
        <dbReference type="EMBL" id="OIQ72694.1"/>
    </source>
</evidence>